<gene>
    <name evidence="2" type="ORF">BCR32DRAFT_280191</name>
</gene>
<dbReference type="Proteomes" id="UP000193944">
    <property type="component" value="Unassembled WGS sequence"/>
</dbReference>
<dbReference type="EMBL" id="MCFG01000133">
    <property type="protein sequence ID" value="ORX80886.1"/>
    <property type="molecule type" value="Genomic_DNA"/>
</dbReference>
<keyword evidence="3" id="KW-1185">Reference proteome</keyword>
<keyword evidence="1" id="KW-1133">Transmembrane helix</keyword>
<organism evidence="2 3">
    <name type="scientific">Anaeromyces robustus</name>
    <dbReference type="NCBI Taxonomy" id="1754192"/>
    <lineage>
        <taxon>Eukaryota</taxon>
        <taxon>Fungi</taxon>
        <taxon>Fungi incertae sedis</taxon>
        <taxon>Chytridiomycota</taxon>
        <taxon>Chytridiomycota incertae sedis</taxon>
        <taxon>Neocallimastigomycetes</taxon>
        <taxon>Neocallimastigales</taxon>
        <taxon>Neocallimastigaceae</taxon>
        <taxon>Anaeromyces</taxon>
    </lineage>
</organism>
<name>A0A1Y1X686_9FUNG</name>
<feature type="transmembrane region" description="Helical" evidence="1">
    <location>
        <begin position="46"/>
        <end position="65"/>
    </location>
</feature>
<protein>
    <submittedName>
        <fullName evidence="2">Uncharacterized protein</fullName>
    </submittedName>
</protein>
<accession>A0A1Y1X686</accession>
<reference evidence="2 3" key="2">
    <citation type="submission" date="2016-08" db="EMBL/GenBank/DDBJ databases">
        <title>Pervasive Adenine N6-methylation of Active Genes in Fungi.</title>
        <authorList>
            <consortium name="DOE Joint Genome Institute"/>
            <person name="Mondo S.J."/>
            <person name="Dannebaum R.O."/>
            <person name="Kuo R.C."/>
            <person name="Labutti K."/>
            <person name="Haridas S."/>
            <person name="Kuo A."/>
            <person name="Salamov A."/>
            <person name="Ahrendt S.R."/>
            <person name="Lipzen A."/>
            <person name="Sullivan W."/>
            <person name="Andreopoulos W.B."/>
            <person name="Clum A."/>
            <person name="Lindquist E."/>
            <person name="Daum C."/>
            <person name="Ramamoorthy G.K."/>
            <person name="Gryganskyi A."/>
            <person name="Culley D."/>
            <person name="Magnuson J.K."/>
            <person name="James T.Y."/>
            <person name="O'Malley M.A."/>
            <person name="Stajich J.E."/>
            <person name="Spatafora J.W."/>
            <person name="Visel A."/>
            <person name="Grigoriev I.V."/>
        </authorList>
    </citation>
    <scope>NUCLEOTIDE SEQUENCE [LARGE SCALE GENOMIC DNA]</scope>
    <source>
        <strain evidence="2 3">S4</strain>
    </source>
</reference>
<keyword evidence="1" id="KW-0472">Membrane</keyword>
<evidence type="ECO:0000313" key="3">
    <source>
        <dbReference type="Proteomes" id="UP000193944"/>
    </source>
</evidence>
<comment type="caution">
    <text evidence="2">The sequence shown here is derived from an EMBL/GenBank/DDBJ whole genome shotgun (WGS) entry which is preliminary data.</text>
</comment>
<dbReference type="AlphaFoldDB" id="A0A1Y1X686"/>
<reference evidence="2 3" key="1">
    <citation type="submission" date="2016-08" db="EMBL/GenBank/DDBJ databases">
        <title>A Parts List for Fungal Cellulosomes Revealed by Comparative Genomics.</title>
        <authorList>
            <consortium name="DOE Joint Genome Institute"/>
            <person name="Haitjema C.H."/>
            <person name="Gilmore S.P."/>
            <person name="Henske J.K."/>
            <person name="Solomon K.V."/>
            <person name="De Groot R."/>
            <person name="Kuo A."/>
            <person name="Mondo S.J."/>
            <person name="Salamov A.A."/>
            <person name="Labutti K."/>
            <person name="Zhao Z."/>
            <person name="Chiniquy J."/>
            <person name="Barry K."/>
            <person name="Brewer H.M."/>
            <person name="Purvine S.O."/>
            <person name="Wright A.T."/>
            <person name="Boxma B."/>
            <person name="Van Alen T."/>
            <person name="Hackstein J.H."/>
            <person name="Baker S.E."/>
            <person name="Grigoriev I.V."/>
            <person name="O'Malley M.A."/>
        </authorList>
    </citation>
    <scope>NUCLEOTIDE SEQUENCE [LARGE SCALE GENOMIC DNA]</scope>
    <source>
        <strain evidence="2 3">S4</strain>
    </source>
</reference>
<proteinExistence type="predicted"/>
<sequence length="96" mass="11136">MAGPSKLKFRYIVALEKSFPMSIKSKRSGGNLQYLASYLNFNFRFINIRDIFPALLFFIYILGLSKSSSTIRKRKENENEINLTKNLKINSKIILL</sequence>
<evidence type="ECO:0000256" key="1">
    <source>
        <dbReference type="SAM" id="Phobius"/>
    </source>
</evidence>
<keyword evidence="1" id="KW-0812">Transmembrane</keyword>
<evidence type="ECO:0000313" key="2">
    <source>
        <dbReference type="EMBL" id="ORX80886.1"/>
    </source>
</evidence>